<accession>A0ABU7HRL8</accession>
<evidence type="ECO:0008006" key="3">
    <source>
        <dbReference type="Google" id="ProtNLM"/>
    </source>
</evidence>
<organism evidence="1 2">
    <name type="scientific">Pseudomonas ulcerans</name>
    <dbReference type="NCBI Taxonomy" id="3115852"/>
    <lineage>
        <taxon>Bacteria</taxon>
        <taxon>Pseudomonadati</taxon>
        <taxon>Pseudomonadota</taxon>
        <taxon>Gammaproteobacteria</taxon>
        <taxon>Pseudomonadales</taxon>
        <taxon>Pseudomonadaceae</taxon>
        <taxon>Pseudomonas</taxon>
    </lineage>
</organism>
<dbReference type="RefSeq" id="WP_330074957.1">
    <property type="nucleotide sequence ID" value="NZ_JAZDQJ010000012.1"/>
</dbReference>
<proteinExistence type="predicted"/>
<gene>
    <name evidence="1" type="ORF">V0R50_13185</name>
</gene>
<keyword evidence="2" id="KW-1185">Reference proteome</keyword>
<name>A0ABU7HRL8_9PSED</name>
<evidence type="ECO:0000313" key="1">
    <source>
        <dbReference type="EMBL" id="MEE1934181.1"/>
    </source>
</evidence>
<sequence>MKKIVPDPPPILCVGPNLSHHEAITHAENYLSDAIAVLKLLPPQPATNHQVHLTDAIRFLRVSKAMLTLAQAKTSMTVPI</sequence>
<dbReference type="EMBL" id="JAZDQJ010000012">
    <property type="protein sequence ID" value="MEE1934181.1"/>
    <property type="molecule type" value="Genomic_DNA"/>
</dbReference>
<comment type="caution">
    <text evidence="1">The sequence shown here is derived from an EMBL/GenBank/DDBJ whole genome shotgun (WGS) entry which is preliminary data.</text>
</comment>
<dbReference type="Proteomes" id="UP001335100">
    <property type="component" value="Unassembled WGS sequence"/>
</dbReference>
<protein>
    <recommendedName>
        <fullName evidence="3">DUF3077 domain-containing protein</fullName>
    </recommendedName>
</protein>
<reference evidence="1 2" key="1">
    <citation type="submission" date="2024-01" db="EMBL/GenBank/DDBJ databases">
        <title>Unpublished Manusciprt.</title>
        <authorList>
            <person name="Duman M."/>
            <person name="Valdes E.G."/>
            <person name="Ajmi N."/>
            <person name="Altun S."/>
            <person name="Saticioglu I.B."/>
        </authorList>
    </citation>
    <scope>NUCLEOTIDE SEQUENCE [LARGE SCALE GENOMIC DNA]</scope>
    <source>
        <strain evidence="1 2">148P</strain>
    </source>
</reference>
<evidence type="ECO:0000313" key="2">
    <source>
        <dbReference type="Proteomes" id="UP001335100"/>
    </source>
</evidence>